<organism evidence="13 14">
    <name type="scientific">Acanthosepion pharaonis</name>
    <name type="common">Pharaoh cuttlefish</name>
    <name type="synonym">Sepia pharaonis</name>
    <dbReference type="NCBI Taxonomy" id="158019"/>
    <lineage>
        <taxon>Eukaryota</taxon>
        <taxon>Metazoa</taxon>
        <taxon>Spiralia</taxon>
        <taxon>Lophotrochozoa</taxon>
        <taxon>Mollusca</taxon>
        <taxon>Cephalopoda</taxon>
        <taxon>Coleoidea</taxon>
        <taxon>Decapodiformes</taxon>
        <taxon>Sepiida</taxon>
        <taxon>Sepiina</taxon>
        <taxon>Sepiidae</taxon>
        <taxon>Acanthosepion</taxon>
    </lineage>
</organism>
<feature type="transmembrane region" description="Helical" evidence="11">
    <location>
        <begin position="2231"/>
        <end position="2252"/>
    </location>
</feature>
<dbReference type="InterPro" id="IPR012334">
    <property type="entry name" value="Pectin_lyas_fold"/>
</dbReference>
<dbReference type="Pfam" id="PF24606">
    <property type="entry name" value="CEMIP_beta-hel"/>
    <property type="match status" value="2"/>
</dbReference>
<evidence type="ECO:0000256" key="1">
    <source>
        <dbReference type="ARBA" id="ARBA00004167"/>
    </source>
</evidence>
<protein>
    <submittedName>
        <fullName evidence="13">Fibrocystin-L</fullName>
    </submittedName>
</protein>
<keyword evidence="14" id="KW-1185">Reference proteome</keyword>
<dbReference type="Pfam" id="PF10162">
    <property type="entry name" value="G8"/>
    <property type="match status" value="1"/>
</dbReference>
<comment type="subcellular location">
    <subcellularLocation>
        <location evidence="2">Cell membrane</location>
    </subcellularLocation>
    <subcellularLocation>
        <location evidence="3">Cell projection</location>
    </subcellularLocation>
    <subcellularLocation>
        <location evidence="1">Membrane</location>
        <topology evidence="1">Single-pass membrane protein</topology>
    </subcellularLocation>
</comment>
<dbReference type="Gene3D" id="2.60.40.10">
    <property type="entry name" value="Immunoglobulins"/>
    <property type="match status" value="2"/>
</dbReference>
<evidence type="ECO:0000256" key="9">
    <source>
        <dbReference type="ARBA" id="ARBA00023180"/>
    </source>
</evidence>
<dbReference type="SUPFAM" id="SSF81296">
    <property type="entry name" value="E set domains"/>
    <property type="match status" value="2"/>
</dbReference>
<reference evidence="13" key="1">
    <citation type="submission" date="2021-01" db="EMBL/GenBank/DDBJ databases">
        <authorList>
            <person name="Li R."/>
            <person name="Bekaert M."/>
        </authorList>
    </citation>
    <scope>NUCLEOTIDE SEQUENCE</scope>
    <source>
        <strain evidence="13">Farmed</strain>
    </source>
</reference>
<keyword evidence="7 11" id="KW-1133">Transmembrane helix</keyword>
<evidence type="ECO:0000259" key="12">
    <source>
        <dbReference type="PROSITE" id="PS51484"/>
    </source>
</evidence>
<dbReference type="GO" id="GO:0042995">
    <property type="term" value="C:cell projection"/>
    <property type="evidence" value="ECO:0007669"/>
    <property type="project" value="UniProtKB-SubCell"/>
</dbReference>
<dbReference type="Gene3D" id="2.160.20.10">
    <property type="entry name" value="Single-stranded right-handed beta-helix, Pectin lyase-like"/>
    <property type="match status" value="2"/>
</dbReference>
<dbReference type="InterPro" id="IPR013783">
    <property type="entry name" value="Ig-like_fold"/>
</dbReference>
<dbReference type="InterPro" id="IPR019316">
    <property type="entry name" value="G8_domain"/>
</dbReference>
<dbReference type="PROSITE" id="PS51484">
    <property type="entry name" value="G8"/>
    <property type="match status" value="1"/>
</dbReference>
<dbReference type="PANTHER" id="PTHR46769:SF2">
    <property type="entry name" value="FIBROCYSTIN-L ISOFORM 2 PRECURSOR-RELATED"/>
    <property type="match status" value="1"/>
</dbReference>
<dbReference type="InterPro" id="IPR055401">
    <property type="entry name" value="CEMIP_beta-hel_dom"/>
</dbReference>
<dbReference type="SUPFAM" id="SSF51126">
    <property type="entry name" value="Pectin lyase-like"/>
    <property type="match status" value="2"/>
</dbReference>
<evidence type="ECO:0000256" key="11">
    <source>
        <dbReference type="SAM" id="Phobius"/>
    </source>
</evidence>
<keyword evidence="6" id="KW-0732">Signal</keyword>
<dbReference type="SMART" id="SM00710">
    <property type="entry name" value="PbH1"/>
    <property type="match status" value="8"/>
</dbReference>
<keyword evidence="5 11" id="KW-0812">Transmembrane</keyword>
<dbReference type="Proteomes" id="UP000597762">
    <property type="component" value="Unassembled WGS sequence"/>
</dbReference>
<gene>
    <name evidence="13" type="ORF">SPHA_46773</name>
</gene>
<evidence type="ECO:0000256" key="6">
    <source>
        <dbReference type="ARBA" id="ARBA00022729"/>
    </source>
</evidence>
<dbReference type="SMART" id="SM00429">
    <property type="entry name" value="IPT"/>
    <property type="match status" value="2"/>
</dbReference>
<dbReference type="PANTHER" id="PTHR46769">
    <property type="entry name" value="POLYCYSTIC KIDNEY AND HEPATIC DISEASE 1 (AUTOSOMAL RECESSIVE)-LIKE 1"/>
    <property type="match status" value="1"/>
</dbReference>
<evidence type="ECO:0000256" key="2">
    <source>
        <dbReference type="ARBA" id="ARBA00004236"/>
    </source>
</evidence>
<dbReference type="InterPro" id="IPR006626">
    <property type="entry name" value="PbH1"/>
</dbReference>
<evidence type="ECO:0000313" key="14">
    <source>
        <dbReference type="Proteomes" id="UP000597762"/>
    </source>
</evidence>
<name>A0A812D558_ACAPH</name>
<keyword evidence="9" id="KW-0325">Glycoprotein</keyword>
<accession>A0A812D558</accession>
<keyword evidence="4" id="KW-1003">Cell membrane</keyword>
<feature type="domain" description="G8" evidence="12">
    <location>
        <begin position="230"/>
        <end position="350"/>
    </location>
</feature>
<sequence>MISLSLSLSLSIQRARHQTAGIYPVTVNVNGKGLTNNLMFTYQLSLSGISPITGSLFGGQRLTLTGSGFDANQTKVMICSQQCLNPDPNIQSDTTFICITPTLATNWTTQNCVVNVSVADFHAISTQSYQYSTNKTAHITRIYPSRGGTRGGTNITISGTGFSSNKDDIEVSIDQSKCTVLKAESTKIVCQTTAHLNSITAKVEVTIKGQGLANNTFADFTFIDVWSSRSTWGNNDPPGKGEFVVIGKGQKVLLDTDTPILKMLLIQGGTLEFEEKDIELNAENILITDGGRFQVGSEKNPFQHKAVITLYGNLRAKELPIYGAKTLAVREGILDLHGRKLGLTWTHLAVTANRGDNFILLKQALNVSYVYFFSFLFFVLYFLLDFFLFPFLLISFFLFRFWSRGLKVTHAGQAFRLGRYPVHFHLNGDMSRSYVRGCAIHHTFNRAINIHGSHRTLVEHNVVYNIMGGAIFLEDGIETENVFQYNLAVFVKPSTSLRNDDVTPASFWVTNPNNIIRHNAAAGGSHFGFWFRMLQHPEGPSSTFSICPRNVPLGIFQNNSAHSFGWFGLWIFPSFTPRENGRCNYWKDKRVVFEKMTAWNCEKGAETVDSGPLQMDNFVLVNNEFAGFEGLKFINTTNKAIFRWEDEMILHDKDGTLTGTAQSKVLATTGLLPPTCKNAEHFSSLMPASICPPDVKFHRFAFNKIYPSNLKHRDLLVINKYGNTSAPYKFKAVTHKEGWMVLLVDGIDHKISFLGASQVTNISYDASFYQFYSGDYVLITQNKESLPDRFTIDGKNNFISRSLKMPTYQTGGTGNWFYNSSAKTMTYLVSYKASLSRSKRSASLTSSKDRSLRFAAFRCFYLNCEPPKDPRLSPPKTKRPKTFYLWSMKDTWSKVNKLLNSNTHARLPTENDNVTIPEGMWVVADTSIPKLDALHVFIGVFGGLDLHGNERVVQWTRLASTLKVGEKIVSLQKVVDWKVGEEIVVAATRYNAWETETFRIFSISADRKILTLNTTAIYEHTVHNEIISDKTVILSAEVGLLTRNIKIIGSPYENMKREMFGARIIAGVTQTSIDSVYVGYIRLSNVEFMHTGQYGWATSSDPRYSLVFHNLGTIDHVLRPTYVKNCTFHRGFSSAIGVYGSNSMNIENNVIYRTLGSAIISESDNIKVRNNLITLVVCPAVYIVRFNLTGGITWPAGIESIKGKDFEIKDNVVAGSERFGYHVTGEYCNKPSKWFNNYVRGALLGVGQFPKDSDILKKECVLYSGFHVFRCVDAGIYHNQNPGFNLENSVLGENSVSVCPIVIGPMAITHKTSSKKIAIRNTVFVGLTASYDCNIERLDKTNPNILLSNLARSGTDGRTIGFMWPTFLSNGNNAPEKPLFNIMSYPTISGLMIVENVTFAHFNHQCGNKMKTIVLMTAGFNDDGQHPVVTRKIKKTDVKSTNLVFIQRPNIGKINSADCVDMDCDGMKKALLVDEDGSFVGGLAPVSVFSQSEWEWNGDKRRGLGDYRIPKVMLTSMNGSRLPIDKVAPHKGIIRNSKCMYESSWQAYKCTNSSYAMLIVESLDEDTETRRLSPVAILGNGYLDLINGPQDHGWCSGYTCRKRLSTFMIVVELGKIYNLYFSSTPPQKLRLHLLNTYAKITASIYFSNPNRLDVYVDTQTYVPPKDKKDKTSFGISNLGKYKPLPSDPDGTNYFDQDTKQLYVTIQGDRPVDIRMIPVIVIKFSLSSITERMFFGKQLIRNLALFLEVPASKVRIVSIDNESSSSGSRKKRSTNSGLTVTIQIGEPPVTNITANGTSNVTNSSSTLSTGDLSRISSQIVNAQQLNTLGQAINYSISNMLLTPAVVPVNDLAWTAQNTATSFTVKVPDSLKIMVSPEASYEGGLFKIGPCLRFYTIFGVPLDILGTPSDPWKLRANLVYGSGSDTKALLLGKTEIDFKDGWANFTTLSISHKGTNYGLEFIVVYPVAAKFNATVSPSLTVPRRPLTLSLTPNPLGVIANKDVDLKVFLKDNVTGVTVHDSRWRGHSWIATAVLIMPFLYRGQVENLGNEATYDSTDNCMVFNKVSFSKAGIYILKITMISTPKEYTIVREEEVQVLSNIPTANTNTITTLIKLMVDIDYHKIENGNVNYFRVLMINYFMYKFPEVHFKNVAVSKSDNGKVNVHMDIYGHADAVISASKSLCNMAENQERLTFQSEEAYIVFSTQVNGTRYLESNCGDLKGRIVSKNPFPVEIIIGVSFAVIFLLFVTIIFLVWRFQVVPKAKIDDSSLCRQPSPKEPTRICEDELRKLMT</sequence>
<evidence type="ECO:0000256" key="10">
    <source>
        <dbReference type="ARBA" id="ARBA00023273"/>
    </source>
</evidence>
<dbReference type="OrthoDB" id="120976at2759"/>
<dbReference type="CDD" id="cd00603">
    <property type="entry name" value="IPT_PCSR"/>
    <property type="match status" value="2"/>
</dbReference>
<keyword evidence="8 11" id="KW-0472">Membrane</keyword>
<dbReference type="InterPro" id="IPR002909">
    <property type="entry name" value="IPT_dom"/>
</dbReference>
<evidence type="ECO:0000313" key="13">
    <source>
        <dbReference type="EMBL" id="CAE1287779.1"/>
    </source>
</evidence>
<dbReference type="InterPro" id="IPR011050">
    <property type="entry name" value="Pectin_lyase_fold/virulence"/>
</dbReference>
<evidence type="ECO:0000256" key="4">
    <source>
        <dbReference type="ARBA" id="ARBA00022475"/>
    </source>
</evidence>
<feature type="transmembrane region" description="Helical" evidence="11">
    <location>
        <begin position="369"/>
        <end position="402"/>
    </location>
</feature>
<dbReference type="EMBL" id="CAHIKZ030002491">
    <property type="protein sequence ID" value="CAE1287779.1"/>
    <property type="molecule type" value="Genomic_DNA"/>
</dbReference>
<evidence type="ECO:0000256" key="8">
    <source>
        <dbReference type="ARBA" id="ARBA00023136"/>
    </source>
</evidence>
<comment type="caution">
    <text evidence="13">The sequence shown here is derived from an EMBL/GenBank/DDBJ whole genome shotgun (WGS) entry which is preliminary data.</text>
</comment>
<dbReference type="Pfam" id="PF01833">
    <property type="entry name" value="TIG"/>
    <property type="match status" value="2"/>
</dbReference>
<keyword evidence="10" id="KW-0966">Cell projection</keyword>
<proteinExistence type="predicted"/>
<dbReference type="InterPro" id="IPR052387">
    <property type="entry name" value="Fibrocystin"/>
</dbReference>
<dbReference type="InterPro" id="IPR014756">
    <property type="entry name" value="Ig_E-set"/>
</dbReference>
<dbReference type="GO" id="GO:0005886">
    <property type="term" value="C:plasma membrane"/>
    <property type="evidence" value="ECO:0007669"/>
    <property type="project" value="UniProtKB-SubCell"/>
</dbReference>
<evidence type="ECO:0000256" key="7">
    <source>
        <dbReference type="ARBA" id="ARBA00022989"/>
    </source>
</evidence>
<evidence type="ECO:0000256" key="3">
    <source>
        <dbReference type="ARBA" id="ARBA00004316"/>
    </source>
</evidence>
<evidence type="ECO:0000256" key="5">
    <source>
        <dbReference type="ARBA" id="ARBA00022692"/>
    </source>
</evidence>
<dbReference type="SMART" id="SM01225">
    <property type="entry name" value="G8"/>
    <property type="match status" value="1"/>
</dbReference>